<dbReference type="Proteomes" id="UP000566819">
    <property type="component" value="Unassembled WGS sequence"/>
</dbReference>
<accession>A0A8H4QKG0</accession>
<dbReference type="EMBL" id="JAAMPI010002535">
    <property type="protein sequence ID" value="KAF4612466.1"/>
    <property type="molecule type" value="Genomic_DNA"/>
</dbReference>
<organism evidence="1 2">
    <name type="scientific">Cudoniella acicularis</name>
    <dbReference type="NCBI Taxonomy" id="354080"/>
    <lineage>
        <taxon>Eukaryota</taxon>
        <taxon>Fungi</taxon>
        <taxon>Dikarya</taxon>
        <taxon>Ascomycota</taxon>
        <taxon>Pezizomycotina</taxon>
        <taxon>Leotiomycetes</taxon>
        <taxon>Helotiales</taxon>
        <taxon>Tricladiaceae</taxon>
        <taxon>Cudoniella</taxon>
    </lineage>
</organism>
<keyword evidence="2" id="KW-1185">Reference proteome</keyword>
<gene>
    <name evidence="1" type="ORF">G7Y89_g15612</name>
</gene>
<dbReference type="AlphaFoldDB" id="A0A8H4QKG0"/>
<proteinExistence type="predicted"/>
<sequence length="121" mass="13882">MLEELEGLATRNTHGQRRTNAYFEIIREESEGSQRLEGRLKLAIKEFINRLRSKSSAFLAEFLDLIQDSMLIAEPGIGEERKRRISCGRLYRELGEMIERCELKEGSKYALGPLSSTTDQT</sequence>
<evidence type="ECO:0000313" key="2">
    <source>
        <dbReference type="Proteomes" id="UP000566819"/>
    </source>
</evidence>
<comment type="caution">
    <text evidence="1">The sequence shown here is derived from an EMBL/GenBank/DDBJ whole genome shotgun (WGS) entry which is preliminary data.</text>
</comment>
<protein>
    <submittedName>
        <fullName evidence="1">Uncharacterized protein</fullName>
    </submittedName>
</protein>
<evidence type="ECO:0000313" key="1">
    <source>
        <dbReference type="EMBL" id="KAF4612466.1"/>
    </source>
</evidence>
<reference evidence="1 2" key="1">
    <citation type="submission" date="2020-03" db="EMBL/GenBank/DDBJ databases">
        <title>Draft Genome Sequence of Cudoniella acicularis.</title>
        <authorList>
            <person name="Buettner E."/>
            <person name="Kellner H."/>
        </authorList>
    </citation>
    <scope>NUCLEOTIDE SEQUENCE [LARGE SCALE GENOMIC DNA]</scope>
    <source>
        <strain evidence="1 2">DSM 108380</strain>
    </source>
</reference>
<name>A0A8H4QKG0_9HELO</name>